<evidence type="ECO:0000313" key="4">
    <source>
        <dbReference type="EMBL" id="KAK3248501.1"/>
    </source>
</evidence>
<evidence type="ECO:0000313" key="3">
    <source>
        <dbReference type="EMBL" id="KAK3247839.1"/>
    </source>
</evidence>
<sequence length="352" mass="38589">MIRQLTYFLACALLANPVFASLRFRPDGSFKIVQFADLHYAEGETSGCKNMLPAWAAAGPCSDLNTTQFMGEVLDLEKPDVVAMTGDNCIGSSNNTKSQRAWRVPMEERNVPWFSMLGNHDAQGTLDRAGLIRVDMESPLSLTQPGPKGLYGEGNYAHQVFSSDGTKPLFNLFAMDSGAGADSPSGYDWIHPDQVAWFKQENERLGTSIPAILFFHIPVEEYDTAWPFGGACASDECVGVHKEGVSMQGKNVGLFEIASQAGNVKMINIGHDHDNDYCALYKGMQLCYGGGTGYHAYGSVGWPRRSRVLELKEDGTISSFKRLDRFGNYSKIDEEVIWSPTLASAAQHATSK</sequence>
<evidence type="ECO:0000256" key="1">
    <source>
        <dbReference type="SAM" id="SignalP"/>
    </source>
</evidence>
<dbReference type="AlphaFoldDB" id="A0AAE0C4Y9"/>
<evidence type="ECO:0000313" key="5">
    <source>
        <dbReference type="Proteomes" id="UP001190700"/>
    </source>
</evidence>
<evidence type="ECO:0000259" key="2">
    <source>
        <dbReference type="Pfam" id="PF00149"/>
    </source>
</evidence>
<accession>A0AAE0C4Y9</accession>
<proteinExistence type="predicted"/>
<feature type="chain" id="PRO_5042442649" description="Calcineurin-like phosphoesterase domain-containing protein" evidence="1">
    <location>
        <begin position="21"/>
        <end position="352"/>
    </location>
</feature>
<dbReference type="Gene3D" id="3.60.21.10">
    <property type="match status" value="1"/>
</dbReference>
<dbReference type="PANTHER" id="PTHR32440:SF0">
    <property type="entry name" value="PHOSPHATASE DCR2-RELATED"/>
    <property type="match status" value="1"/>
</dbReference>
<dbReference type="PANTHER" id="PTHR32440">
    <property type="entry name" value="PHOSPHATASE DCR2-RELATED-RELATED"/>
    <property type="match status" value="1"/>
</dbReference>
<organism evidence="4 5">
    <name type="scientific">Cymbomonas tetramitiformis</name>
    <dbReference type="NCBI Taxonomy" id="36881"/>
    <lineage>
        <taxon>Eukaryota</taxon>
        <taxon>Viridiplantae</taxon>
        <taxon>Chlorophyta</taxon>
        <taxon>Pyramimonadophyceae</taxon>
        <taxon>Pyramimonadales</taxon>
        <taxon>Pyramimonadaceae</taxon>
        <taxon>Cymbomonas</taxon>
    </lineage>
</organism>
<dbReference type="CDD" id="cd07383">
    <property type="entry name" value="MPP_Dcr2"/>
    <property type="match status" value="1"/>
</dbReference>
<dbReference type="Proteomes" id="UP001190700">
    <property type="component" value="Unassembled WGS sequence"/>
</dbReference>
<name>A0AAE0C4Y9_9CHLO</name>
<dbReference type="EMBL" id="LGRX02028029">
    <property type="protein sequence ID" value="KAK3248501.1"/>
    <property type="molecule type" value="Genomic_DNA"/>
</dbReference>
<dbReference type="EMBL" id="LGRX02028624">
    <property type="protein sequence ID" value="KAK3247839.1"/>
    <property type="molecule type" value="Genomic_DNA"/>
</dbReference>
<comment type="caution">
    <text evidence="4">The sequence shown here is derived from an EMBL/GenBank/DDBJ whole genome shotgun (WGS) entry which is preliminary data.</text>
</comment>
<feature type="signal peptide" evidence="1">
    <location>
        <begin position="1"/>
        <end position="20"/>
    </location>
</feature>
<keyword evidence="1" id="KW-0732">Signal</keyword>
<reference evidence="4 5" key="1">
    <citation type="journal article" date="2015" name="Genome Biol. Evol.">
        <title>Comparative Genomics of a Bacterivorous Green Alga Reveals Evolutionary Causalities and Consequences of Phago-Mixotrophic Mode of Nutrition.</title>
        <authorList>
            <person name="Burns J.A."/>
            <person name="Paasch A."/>
            <person name="Narechania A."/>
            <person name="Kim E."/>
        </authorList>
    </citation>
    <scope>NUCLEOTIDE SEQUENCE [LARGE SCALE GENOMIC DNA]</scope>
    <source>
        <strain evidence="4">PLY_AMNH</strain>
    </source>
</reference>
<gene>
    <name evidence="4" type="ORF">CYMTET_42036</name>
    <name evidence="3" type="ORF">CYMTET_42674</name>
</gene>
<keyword evidence="5" id="KW-1185">Reference proteome</keyword>
<dbReference type="InterPro" id="IPR029052">
    <property type="entry name" value="Metallo-depent_PP-like"/>
</dbReference>
<dbReference type="InterPro" id="IPR004843">
    <property type="entry name" value="Calcineurin-like_PHP"/>
</dbReference>
<feature type="domain" description="Calcineurin-like phosphoesterase" evidence="2">
    <location>
        <begin position="30"/>
        <end position="274"/>
    </location>
</feature>
<reference evidence="4" key="2">
    <citation type="submission" date="2023-06" db="EMBL/GenBank/DDBJ databases">
        <title>Long-read-based genome assembly of the green algal bacterivore Cymbomonas tetramitiformis.</title>
        <authorList>
            <person name="Gyaltshen Y."/>
            <person name="Rozenberg A."/>
            <person name="Paasch A."/>
            <person name="Burns J.A."/>
            <person name="Warring S."/>
            <person name="Larson R."/>
            <person name="Maurer-Alcala X."/>
            <person name="Dacks J."/>
            <person name="Kim E."/>
        </authorList>
    </citation>
    <scope>NUCLEOTIDE SEQUENCE</scope>
    <source>
        <strain evidence="4">PLY_AMNH</strain>
    </source>
</reference>
<dbReference type="GO" id="GO:0016788">
    <property type="term" value="F:hydrolase activity, acting on ester bonds"/>
    <property type="evidence" value="ECO:0007669"/>
    <property type="project" value="TreeGrafter"/>
</dbReference>
<dbReference type="GO" id="GO:0005737">
    <property type="term" value="C:cytoplasm"/>
    <property type="evidence" value="ECO:0007669"/>
    <property type="project" value="TreeGrafter"/>
</dbReference>
<dbReference type="Pfam" id="PF00149">
    <property type="entry name" value="Metallophos"/>
    <property type="match status" value="1"/>
</dbReference>
<protein>
    <recommendedName>
        <fullName evidence="2">Calcineurin-like phosphoesterase domain-containing protein</fullName>
    </recommendedName>
</protein>
<dbReference type="SUPFAM" id="SSF56300">
    <property type="entry name" value="Metallo-dependent phosphatases"/>
    <property type="match status" value="1"/>
</dbReference>